<name>A0ABS5KXL9_9ACTN</name>
<feature type="domain" description="Aromatic amino acid beta-eliminating lyase/threonine aldolase" evidence="4">
    <location>
        <begin position="11"/>
        <end position="294"/>
    </location>
</feature>
<comment type="similarity">
    <text evidence="2">Belongs to the threonine aldolase family.</text>
</comment>
<keyword evidence="6" id="KW-1185">Reference proteome</keyword>
<evidence type="ECO:0000313" key="6">
    <source>
        <dbReference type="Proteomes" id="UP000730482"/>
    </source>
</evidence>
<comment type="cofactor">
    <cofactor evidence="1">
        <name>pyridoxal 5'-phosphate</name>
        <dbReference type="ChEBI" id="CHEBI:597326"/>
    </cofactor>
</comment>
<sequence>MATLSIQHPIDLRSDTVTKPSQPMREAIAAAQVGDDQYGEDPTVRRLEEDVAARFGFGDAMFVPTGIMANHIGIRLQVGPGEELICDADAHIVAHENGGLAAHAGIQTRTLPSVRGLLDPAGLAAMIRVGDRYTVGTRALEVENTHNRGGGAVYPIETLREIRALADSFGLGLHLDGARIWNAHAATGVPLREYGAIAHTMAVCMSKGLGAPAGSLVLLPPGRSEQARSLRRRLGGSMRQAGILAAGAQYALDHNLERLSQDHENAARIAAALRSAGASVRDPETNIVLVDADDAPAVAKECFAKGVRISAFGPKLLRIVTHLDVSAQDCDTAADVVSSVLMQSPERG</sequence>
<comment type="caution">
    <text evidence="5">The sequence shown here is derived from an EMBL/GenBank/DDBJ whole genome shotgun (WGS) entry which is preliminary data.</text>
</comment>
<dbReference type="InterPro" id="IPR023603">
    <property type="entry name" value="Low_specificity_L-TA-like"/>
</dbReference>
<dbReference type="InterPro" id="IPR015422">
    <property type="entry name" value="PyrdxlP-dep_Trfase_small"/>
</dbReference>
<evidence type="ECO:0000259" key="4">
    <source>
        <dbReference type="Pfam" id="PF01212"/>
    </source>
</evidence>
<proteinExistence type="inferred from homology"/>
<organism evidence="5 6">
    <name type="scientific">Catenulispora pinistramenti</name>
    <dbReference type="NCBI Taxonomy" id="2705254"/>
    <lineage>
        <taxon>Bacteria</taxon>
        <taxon>Bacillati</taxon>
        <taxon>Actinomycetota</taxon>
        <taxon>Actinomycetes</taxon>
        <taxon>Catenulisporales</taxon>
        <taxon>Catenulisporaceae</taxon>
        <taxon>Catenulispora</taxon>
    </lineage>
</organism>
<dbReference type="InterPro" id="IPR001597">
    <property type="entry name" value="ArAA_b-elim_lyase/Thr_aldolase"/>
</dbReference>
<dbReference type="Pfam" id="PF01212">
    <property type="entry name" value="Beta_elim_lyase"/>
    <property type="match status" value="1"/>
</dbReference>
<keyword evidence="3" id="KW-0663">Pyridoxal phosphate</keyword>
<dbReference type="Gene3D" id="3.90.1150.10">
    <property type="entry name" value="Aspartate Aminotransferase, domain 1"/>
    <property type="match status" value="1"/>
</dbReference>
<gene>
    <name evidence="5" type="ORF">KGQ19_28455</name>
</gene>
<evidence type="ECO:0000256" key="2">
    <source>
        <dbReference type="ARBA" id="ARBA00006966"/>
    </source>
</evidence>
<dbReference type="Gene3D" id="3.40.640.10">
    <property type="entry name" value="Type I PLP-dependent aspartate aminotransferase-like (Major domain)"/>
    <property type="match status" value="1"/>
</dbReference>
<reference evidence="5 6" key="1">
    <citation type="submission" date="2020-02" db="EMBL/GenBank/DDBJ databases">
        <title>Acidophilic actinobacteria isolated from forest soil.</title>
        <authorList>
            <person name="Golinska P."/>
        </authorList>
    </citation>
    <scope>NUCLEOTIDE SEQUENCE [LARGE SCALE GENOMIC DNA]</scope>
    <source>
        <strain evidence="5 6">NL8</strain>
    </source>
</reference>
<protein>
    <submittedName>
        <fullName evidence="5">Low specificity L-threonine aldolase</fullName>
    </submittedName>
</protein>
<dbReference type="EMBL" id="JAAFYZ010000116">
    <property type="protein sequence ID" value="MBS2550811.1"/>
    <property type="molecule type" value="Genomic_DNA"/>
</dbReference>
<evidence type="ECO:0000313" key="5">
    <source>
        <dbReference type="EMBL" id="MBS2550811.1"/>
    </source>
</evidence>
<dbReference type="InterPro" id="IPR015424">
    <property type="entry name" value="PyrdxlP-dep_Trfase"/>
</dbReference>
<accession>A0ABS5KXL9</accession>
<evidence type="ECO:0000256" key="1">
    <source>
        <dbReference type="ARBA" id="ARBA00001933"/>
    </source>
</evidence>
<dbReference type="PIRSF" id="PIRSF017617">
    <property type="entry name" value="Thr_aldolase"/>
    <property type="match status" value="1"/>
</dbReference>
<dbReference type="PANTHER" id="PTHR48097:SF9">
    <property type="entry name" value="L-THREONINE ALDOLASE"/>
    <property type="match status" value="1"/>
</dbReference>
<dbReference type="RefSeq" id="WP_212014386.1">
    <property type="nucleotide sequence ID" value="NZ_JAAFYZ010000116.1"/>
</dbReference>
<dbReference type="SUPFAM" id="SSF53383">
    <property type="entry name" value="PLP-dependent transferases"/>
    <property type="match status" value="1"/>
</dbReference>
<dbReference type="NCBIfam" id="NF041359">
    <property type="entry name" value="GntG_guanitoxin"/>
    <property type="match status" value="1"/>
</dbReference>
<evidence type="ECO:0000256" key="3">
    <source>
        <dbReference type="ARBA" id="ARBA00022898"/>
    </source>
</evidence>
<dbReference type="InterPro" id="IPR015421">
    <property type="entry name" value="PyrdxlP-dep_Trfase_major"/>
</dbReference>
<dbReference type="PANTHER" id="PTHR48097">
    <property type="entry name" value="L-THREONINE ALDOLASE-RELATED"/>
    <property type="match status" value="1"/>
</dbReference>
<dbReference type="Proteomes" id="UP000730482">
    <property type="component" value="Unassembled WGS sequence"/>
</dbReference>